<dbReference type="PANTHER" id="PTHR43493">
    <property type="entry name" value="DNA GYRASE/TOPOISOMERASE SUBUNIT A"/>
    <property type="match status" value="1"/>
</dbReference>
<sequence length="473" mass="52312">PRVISLKEALQYYIDFRHEVITRRSQFELKVAKARAHILEGLKIALDQIDRVISTIRKAETADEARRNLMTGFGLSQAQAQAILDMQLRRLANLERRKILDEYTEVLKNIAYLEDLLANPRRILALIREEVGELKSKYGDPRRTEIVEQGVMEFSEEDLIPHQRVVVTLSSRGFIKRIPSRTYKPQHRGGKGIIGMVTREADAVRFLTVADTHDSLLFFTNRGKVFCLKCYELSADSTRTAKGMAVVNLFPITADERVTAMVAVTDFTQGTFLLMATCRGKIKKTAVNNFASVRSSGLIAIDLGAGDELVATCMATDQDDVILAASRGQSIRFAVSSLRATSRTSGGVRGIRLSPGDRVVDMDCVHPDAFVLVVTTGGFGKLTPVSRYPRQHRAGSGVRTFKITQKTGEVADAKVVSSSQQLMIISADGIVIRTPVREKDPKQGITIQGRSTEGVRLMRLSQGDKVVAIACFD</sequence>
<dbReference type="Pfam" id="PF00521">
    <property type="entry name" value="DNA_topoisoIV"/>
    <property type="match status" value="1"/>
</dbReference>
<protein>
    <recommendedName>
        <fullName evidence="2">DNA topoisomerase (ATP-hydrolyzing)</fullName>
        <ecNumber evidence="2">5.6.2.2</ecNumber>
    </recommendedName>
</protein>
<dbReference type="FunFam" id="1.10.268.10:FF:000001">
    <property type="entry name" value="DNA gyrase subunit A"/>
    <property type="match status" value="1"/>
</dbReference>
<dbReference type="SUPFAM" id="SSF56719">
    <property type="entry name" value="Type II DNA topoisomerase"/>
    <property type="match status" value="1"/>
</dbReference>
<dbReference type="GO" id="GO:0009330">
    <property type="term" value="C:DNA topoisomerase type II (double strand cut, ATP-hydrolyzing) complex"/>
    <property type="evidence" value="ECO:0007669"/>
    <property type="project" value="TreeGrafter"/>
</dbReference>
<dbReference type="InterPro" id="IPR013757">
    <property type="entry name" value="Topo_IIA_A_a_sf"/>
</dbReference>
<name>X1S3D8_9ZZZZ</name>
<keyword evidence="5" id="KW-0413">Isomerase</keyword>
<feature type="non-terminal residue" evidence="7">
    <location>
        <position position="1"/>
    </location>
</feature>
<comment type="caution">
    <text evidence="7">The sequence shown here is derived from an EMBL/GenBank/DDBJ whole genome shotgun (WGS) entry which is preliminary data.</text>
</comment>
<evidence type="ECO:0000256" key="5">
    <source>
        <dbReference type="ARBA" id="ARBA00023235"/>
    </source>
</evidence>
<evidence type="ECO:0000256" key="1">
    <source>
        <dbReference type="ARBA" id="ARBA00000185"/>
    </source>
</evidence>
<dbReference type="Gene3D" id="1.10.268.10">
    <property type="entry name" value="Topoisomerase, domain 3"/>
    <property type="match status" value="1"/>
</dbReference>
<dbReference type="PROSITE" id="PS52040">
    <property type="entry name" value="TOPO_IIA"/>
    <property type="match status" value="1"/>
</dbReference>
<feature type="domain" description="Topo IIA-type catalytic" evidence="6">
    <location>
        <begin position="1"/>
        <end position="159"/>
    </location>
</feature>
<dbReference type="InterPro" id="IPR050220">
    <property type="entry name" value="Type_II_DNA_Topoisomerases"/>
</dbReference>
<dbReference type="PANTHER" id="PTHR43493:SF5">
    <property type="entry name" value="DNA GYRASE SUBUNIT A, CHLOROPLASTIC_MITOCHONDRIAL"/>
    <property type="match status" value="1"/>
</dbReference>
<evidence type="ECO:0000256" key="2">
    <source>
        <dbReference type="ARBA" id="ARBA00012895"/>
    </source>
</evidence>
<comment type="catalytic activity">
    <reaction evidence="1">
        <text>ATP-dependent breakage, passage and rejoining of double-stranded DNA.</text>
        <dbReference type="EC" id="5.6.2.2"/>
    </reaction>
</comment>
<organism evidence="7">
    <name type="scientific">marine sediment metagenome</name>
    <dbReference type="NCBI Taxonomy" id="412755"/>
    <lineage>
        <taxon>unclassified sequences</taxon>
        <taxon>metagenomes</taxon>
        <taxon>ecological metagenomes</taxon>
    </lineage>
</organism>
<dbReference type="AlphaFoldDB" id="X1S3D8"/>
<keyword evidence="3" id="KW-0799">Topoisomerase</keyword>
<dbReference type="InterPro" id="IPR013760">
    <property type="entry name" value="Topo_IIA-like_dom_sf"/>
</dbReference>
<dbReference type="GO" id="GO:0005524">
    <property type="term" value="F:ATP binding"/>
    <property type="evidence" value="ECO:0007669"/>
    <property type="project" value="InterPro"/>
</dbReference>
<accession>X1S3D8</accession>
<evidence type="ECO:0000313" key="7">
    <source>
        <dbReference type="EMBL" id="GAI87522.1"/>
    </source>
</evidence>
<dbReference type="InterPro" id="IPR006691">
    <property type="entry name" value="GyrA/parC_rep"/>
</dbReference>
<dbReference type="InterPro" id="IPR002205">
    <property type="entry name" value="Topo_IIA_dom_A"/>
</dbReference>
<dbReference type="GO" id="GO:0003677">
    <property type="term" value="F:DNA binding"/>
    <property type="evidence" value="ECO:0007669"/>
    <property type="project" value="UniProtKB-KW"/>
</dbReference>
<evidence type="ECO:0000256" key="4">
    <source>
        <dbReference type="ARBA" id="ARBA00023125"/>
    </source>
</evidence>
<evidence type="ECO:0000259" key="6">
    <source>
        <dbReference type="PROSITE" id="PS52040"/>
    </source>
</evidence>
<dbReference type="Pfam" id="PF03989">
    <property type="entry name" value="DNA_gyraseA_C"/>
    <property type="match status" value="6"/>
</dbReference>
<keyword evidence="4" id="KW-0238">DNA-binding</keyword>
<gene>
    <name evidence="7" type="ORF">S12H4_13164</name>
</gene>
<dbReference type="SUPFAM" id="SSF101904">
    <property type="entry name" value="GyrA/ParC C-terminal domain-like"/>
    <property type="match status" value="1"/>
</dbReference>
<reference evidence="7" key="1">
    <citation type="journal article" date="2014" name="Front. Microbiol.">
        <title>High frequency of phylogenetically diverse reductive dehalogenase-homologous genes in deep subseafloor sedimentary metagenomes.</title>
        <authorList>
            <person name="Kawai M."/>
            <person name="Futagami T."/>
            <person name="Toyoda A."/>
            <person name="Takaki Y."/>
            <person name="Nishi S."/>
            <person name="Hori S."/>
            <person name="Arai W."/>
            <person name="Tsubouchi T."/>
            <person name="Morono Y."/>
            <person name="Uchiyama I."/>
            <person name="Ito T."/>
            <person name="Fujiyama A."/>
            <person name="Inagaki F."/>
            <person name="Takami H."/>
        </authorList>
    </citation>
    <scope>NUCLEOTIDE SEQUENCE</scope>
    <source>
        <strain evidence="7">Expedition CK06-06</strain>
    </source>
</reference>
<dbReference type="InterPro" id="IPR035516">
    <property type="entry name" value="Gyrase/topoIV_suA_C"/>
</dbReference>
<dbReference type="EMBL" id="BARW01006270">
    <property type="protein sequence ID" value="GAI87522.1"/>
    <property type="molecule type" value="Genomic_DNA"/>
</dbReference>
<dbReference type="GO" id="GO:0005737">
    <property type="term" value="C:cytoplasm"/>
    <property type="evidence" value="ECO:0007669"/>
    <property type="project" value="TreeGrafter"/>
</dbReference>
<evidence type="ECO:0000256" key="3">
    <source>
        <dbReference type="ARBA" id="ARBA00023029"/>
    </source>
</evidence>
<dbReference type="GO" id="GO:0006265">
    <property type="term" value="P:DNA topological change"/>
    <property type="evidence" value="ECO:0007669"/>
    <property type="project" value="InterPro"/>
</dbReference>
<dbReference type="EC" id="5.6.2.2" evidence="2"/>
<dbReference type="GO" id="GO:0003918">
    <property type="term" value="F:DNA topoisomerase type II (double strand cut, ATP-hydrolyzing) activity"/>
    <property type="evidence" value="ECO:0007669"/>
    <property type="project" value="UniProtKB-EC"/>
</dbReference>
<dbReference type="Gene3D" id="2.120.10.90">
    <property type="entry name" value="DNA gyrase/topoisomerase IV, subunit A, C-terminal"/>
    <property type="match status" value="1"/>
</dbReference>
<proteinExistence type="predicted"/>